<sequence>MSLWSLLQADCKGVSFVVGGIGSSRAPIVIPTAPASSRAKGKAPEVSDAPTDPVVEVSPTQATDQRKFKFPDCFRPRSLLAPLFAKGLPVAYVPRWRITLSIVVETPKVARDFMAHALPPSHRFINFALDPESFDDQYSMSICEGFFRGAGMLQSVNALRDVNEGLMSELKTSQTVAAELRCRVVDSERKLLERENAGALLEQKERVWRDEKECLLADVMYYKEAASVFAADVEILYADFEIAQDDSQKLAAERHWLLDVGYQSGLKDGYSYSSQGLKRKETPHYNSKAKKHLAKFDEEFGGKTPALLVKITDKPLMSLDELKSLLEPASPSSPKSLT</sequence>
<reference evidence="1" key="2">
    <citation type="submission" date="2020-06" db="EMBL/GenBank/DDBJ databases">
        <title>Helianthus annuus Genome sequencing and assembly Release 2.</title>
        <authorList>
            <person name="Gouzy J."/>
            <person name="Langlade N."/>
            <person name="Munos S."/>
        </authorList>
    </citation>
    <scope>NUCLEOTIDE SEQUENCE</scope>
    <source>
        <tissue evidence="1">Leaves</tissue>
    </source>
</reference>
<proteinExistence type="predicted"/>
<accession>A0A9K3HQ84</accession>
<reference evidence="1" key="1">
    <citation type="journal article" date="2017" name="Nature">
        <title>The sunflower genome provides insights into oil metabolism, flowering and Asterid evolution.</title>
        <authorList>
            <person name="Badouin H."/>
            <person name="Gouzy J."/>
            <person name="Grassa C.J."/>
            <person name="Murat F."/>
            <person name="Staton S.E."/>
            <person name="Cottret L."/>
            <person name="Lelandais-Briere C."/>
            <person name="Owens G.L."/>
            <person name="Carrere S."/>
            <person name="Mayjonade B."/>
            <person name="Legrand L."/>
            <person name="Gill N."/>
            <person name="Kane N.C."/>
            <person name="Bowers J.E."/>
            <person name="Hubner S."/>
            <person name="Bellec A."/>
            <person name="Berard A."/>
            <person name="Berges H."/>
            <person name="Blanchet N."/>
            <person name="Boniface M.C."/>
            <person name="Brunel D."/>
            <person name="Catrice O."/>
            <person name="Chaidir N."/>
            <person name="Claudel C."/>
            <person name="Donnadieu C."/>
            <person name="Faraut T."/>
            <person name="Fievet G."/>
            <person name="Helmstetter N."/>
            <person name="King M."/>
            <person name="Knapp S.J."/>
            <person name="Lai Z."/>
            <person name="Le Paslier M.C."/>
            <person name="Lippi Y."/>
            <person name="Lorenzon L."/>
            <person name="Mandel J.R."/>
            <person name="Marage G."/>
            <person name="Marchand G."/>
            <person name="Marquand E."/>
            <person name="Bret-Mestries E."/>
            <person name="Morien E."/>
            <person name="Nambeesan S."/>
            <person name="Nguyen T."/>
            <person name="Pegot-Espagnet P."/>
            <person name="Pouilly N."/>
            <person name="Raftis F."/>
            <person name="Sallet E."/>
            <person name="Schiex T."/>
            <person name="Thomas J."/>
            <person name="Vandecasteele C."/>
            <person name="Vares D."/>
            <person name="Vear F."/>
            <person name="Vautrin S."/>
            <person name="Crespi M."/>
            <person name="Mangin B."/>
            <person name="Burke J.M."/>
            <person name="Salse J."/>
            <person name="Munos S."/>
            <person name="Vincourt P."/>
            <person name="Rieseberg L.H."/>
            <person name="Langlade N.B."/>
        </authorList>
    </citation>
    <scope>NUCLEOTIDE SEQUENCE</scope>
    <source>
        <tissue evidence="1">Leaves</tissue>
    </source>
</reference>
<evidence type="ECO:0000313" key="1">
    <source>
        <dbReference type="EMBL" id="KAF5782402.1"/>
    </source>
</evidence>
<gene>
    <name evidence="1" type="ORF">HanXRQr2_Chr11g0495461</name>
</gene>
<dbReference type="Proteomes" id="UP000215914">
    <property type="component" value="Unassembled WGS sequence"/>
</dbReference>
<organism evidence="1 2">
    <name type="scientific">Helianthus annuus</name>
    <name type="common">Common sunflower</name>
    <dbReference type="NCBI Taxonomy" id="4232"/>
    <lineage>
        <taxon>Eukaryota</taxon>
        <taxon>Viridiplantae</taxon>
        <taxon>Streptophyta</taxon>
        <taxon>Embryophyta</taxon>
        <taxon>Tracheophyta</taxon>
        <taxon>Spermatophyta</taxon>
        <taxon>Magnoliopsida</taxon>
        <taxon>eudicotyledons</taxon>
        <taxon>Gunneridae</taxon>
        <taxon>Pentapetalae</taxon>
        <taxon>asterids</taxon>
        <taxon>campanulids</taxon>
        <taxon>Asterales</taxon>
        <taxon>Asteraceae</taxon>
        <taxon>Asteroideae</taxon>
        <taxon>Heliantheae alliance</taxon>
        <taxon>Heliantheae</taxon>
        <taxon>Helianthus</taxon>
    </lineage>
</organism>
<evidence type="ECO:0000313" key="2">
    <source>
        <dbReference type="Proteomes" id="UP000215914"/>
    </source>
</evidence>
<comment type="caution">
    <text evidence="1">The sequence shown here is derived from an EMBL/GenBank/DDBJ whole genome shotgun (WGS) entry which is preliminary data.</text>
</comment>
<dbReference type="EMBL" id="MNCJ02000326">
    <property type="protein sequence ID" value="KAF5782402.1"/>
    <property type="molecule type" value="Genomic_DNA"/>
</dbReference>
<name>A0A9K3HQ84_HELAN</name>
<keyword evidence="2" id="KW-1185">Reference proteome</keyword>
<dbReference type="AlphaFoldDB" id="A0A9K3HQ84"/>
<protein>
    <submittedName>
        <fullName evidence="1">Uncharacterized protein</fullName>
    </submittedName>
</protein>
<dbReference type="Gramene" id="mRNA:HanXRQr2_Chr11g0495461">
    <property type="protein sequence ID" value="mRNA:HanXRQr2_Chr11g0495461"/>
    <property type="gene ID" value="HanXRQr2_Chr11g0495461"/>
</dbReference>